<feature type="transmembrane region" description="Helical" evidence="1">
    <location>
        <begin position="55"/>
        <end position="73"/>
    </location>
</feature>
<proteinExistence type="predicted"/>
<reference evidence="2" key="1">
    <citation type="submission" date="2023-07" db="EMBL/GenBank/DDBJ databases">
        <title>Genomic Encyclopedia of Type Strains, Phase IV (KMG-IV): sequencing the most valuable type-strain genomes for metagenomic binning, comparative biology and taxonomic classification.</title>
        <authorList>
            <person name="Goeker M."/>
        </authorList>
    </citation>
    <scope>NUCLEOTIDE SEQUENCE</scope>
    <source>
        <strain evidence="2">DSM 23947</strain>
    </source>
</reference>
<name>A0AAJ1SWI1_9BACI</name>
<dbReference type="AlphaFoldDB" id="A0AAJ1SWI1"/>
<dbReference type="EMBL" id="JAUSUC010000002">
    <property type="protein sequence ID" value="MDQ0213904.1"/>
    <property type="molecule type" value="Genomic_DNA"/>
</dbReference>
<dbReference type="Proteomes" id="UP001237207">
    <property type="component" value="Unassembled WGS sequence"/>
</dbReference>
<evidence type="ECO:0000256" key="1">
    <source>
        <dbReference type="SAM" id="Phobius"/>
    </source>
</evidence>
<gene>
    <name evidence="2" type="ORF">J2S13_000298</name>
</gene>
<protein>
    <submittedName>
        <fullName evidence="2">Uncharacterized protein</fullName>
    </submittedName>
</protein>
<dbReference type="RefSeq" id="WP_307255899.1">
    <property type="nucleotide sequence ID" value="NZ_JAUSUC010000002.1"/>
</dbReference>
<keyword evidence="1" id="KW-0812">Transmembrane</keyword>
<keyword evidence="1" id="KW-1133">Transmembrane helix</keyword>
<feature type="transmembrane region" description="Helical" evidence="1">
    <location>
        <begin position="79"/>
        <end position="100"/>
    </location>
</feature>
<sequence length="110" mass="13417">MDERKRMIIKEILLWKENRMLPEQYCDYLPALYCEEAVVQNHLASVNKQNWKKNWWQLLFLLMIPISLFVIYFTELSFFLQTAILTSFVVILLFACIYFTKKGLFYRFSR</sequence>
<keyword evidence="1" id="KW-0472">Membrane</keyword>
<organism evidence="2 3">
    <name type="scientific">Oikeobacillus pervagus</name>
    <dbReference type="NCBI Taxonomy" id="1325931"/>
    <lineage>
        <taxon>Bacteria</taxon>
        <taxon>Bacillati</taxon>
        <taxon>Bacillota</taxon>
        <taxon>Bacilli</taxon>
        <taxon>Bacillales</taxon>
        <taxon>Bacillaceae</taxon>
        <taxon>Oikeobacillus</taxon>
    </lineage>
</organism>
<accession>A0AAJ1SWI1</accession>
<evidence type="ECO:0000313" key="3">
    <source>
        <dbReference type="Proteomes" id="UP001237207"/>
    </source>
</evidence>
<evidence type="ECO:0000313" key="2">
    <source>
        <dbReference type="EMBL" id="MDQ0213904.1"/>
    </source>
</evidence>
<comment type="caution">
    <text evidence="2">The sequence shown here is derived from an EMBL/GenBank/DDBJ whole genome shotgun (WGS) entry which is preliminary data.</text>
</comment>
<keyword evidence="3" id="KW-1185">Reference proteome</keyword>